<keyword evidence="4 5" id="KW-0732">Signal</keyword>
<protein>
    <recommendedName>
        <fullName evidence="5">RxLR effector protein</fullName>
    </recommendedName>
</protein>
<dbReference type="Proteomes" id="UP000028582">
    <property type="component" value="Unassembled WGS sequence"/>
</dbReference>
<name>A0A080ZZH1_PHYNI</name>
<dbReference type="AlphaFoldDB" id="A0A080ZZH1"/>
<comment type="subcellular location">
    <subcellularLocation>
        <location evidence="1 5">Secreted</location>
    </subcellularLocation>
</comment>
<dbReference type="InterPro" id="IPR031825">
    <property type="entry name" value="RXLR"/>
</dbReference>
<dbReference type="EMBL" id="ANJA01002115">
    <property type="protein sequence ID" value="ETO72032.1"/>
    <property type="molecule type" value="Genomic_DNA"/>
</dbReference>
<evidence type="ECO:0000313" key="6">
    <source>
        <dbReference type="EMBL" id="ETO72032.1"/>
    </source>
</evidence>
<comment type="domain">
    <text evidence="5">The RxLR-dEER motif acts to carry the protein into the host cell cytoplasm through binding to cell surface phosphatidylinositol-3-phosphate.</text>
</comment>
<gene>
    <name evidence="6" type="ORF">F444_11736</name>
</gene>
<reference evidence="6 7" key="1">
    <citation type="submission" date="2013-11" db="EMBL/GenBank/DDBJ databases">
        <title>The Genome Sequence of Phytophthora parasitica P1976.</title>
        <authorList>
            <consortium name="The Broad Institute Genomics Platform"/>
            <person name="Russ C."/>
            <person name="Tyler B."/>
            <person name="Panabieres F."/>
            <person name="Shan W."/>
            <person name="Tripathy S."/>
            <person name="Grunwald N."/>
            <person name="Machado M."/>
            <person name="Johnson C.S."/>
            <person name="Walker B."/>
            <person name="Young S."/>
            <person name="Zeng Q."/>
            <person name="Gargeya S."/>
            <person name="Fitzgerald M."/>
            <person name="Haas B."/>
            <person name="Abouelleil A."/>
            <person name="Allen A.W."/>
            <person name="Alvarado L."/>
            <person name="Arachchi H.M."/>
            <person name="Berlin A.M."/>
            <person name="Chapman S.B."/>
            <person name="Gainer-Dewar J."/>
            <person name="Goldberg J."/>
            <person name="Griggs A."/>
            <person name="Gujja S."/>
            <person name="Hansen M."/>
            <person name="Howarth C."/>
            <person name="Imamovic A."/>
            <person name="Ireland A."/>
            <person name="Larimer J."/>
            <person name="McCowan C."/>
            <person name="Murphy C."/>
            <person name="Pearson M."/>
            <person name="Poon T.W."/>
            <person name="Priest M."/>
            <person name="Roberts A."/>
            <person name="Saif S."/>
            <person name="Shea T."/>
            <person name="Sisk P."/>
            <person name="Sykes S."/>
            <person name="Wortman J."/>
            <person name="Nusbaum C."/>
            <person name="Birren B."/>
        </authorList>
    </citation>
    <scope>NUCLEOTIDE SEQUENCE [LARGE SCALE GENOMIC DNA]</scope>
    <source>
        <strain evidence="6 7">P1976</strain>
    </source>
</reference>
<evidence type="ECO:0000313" key="7">
    <source>
        <dbReference type="Proteomes" id="UP000028582"/>
    </source>
</evidence>
<evidence type="ECO:0000256" key="3">
    <source>
        <dbReference type="ARBA" id="ARBA00022525"/>
    </source>
</evidence>
<sequence length="183" mass="20783">MRFAYTTLLLVLAFIASSNAVLTVAKDEDQLILSSKMGATRTHPIRADDDKNVVRSLRSVATAVEIDAVGDEERLSLSSIPGVSKLKQLMNSGKSKDLINYLKYKFSVILGKKEADIFNRWTEQGKDMDDLYKIWLRADKKPDDVYRIMGIQAAHPYNSPHLNKFVTYRNLYNKKHGIPYSRA</sequence>
<comment type="similarity">
    <text evidence="2 5">Belongs to the RxLR effector family.</text>
</comment>
<organism evidence="6 7">
    <name type="scientific">Phytophthora nicotianae P1976</name>
    <dbReference type="NCBI Taxonomy" id="1317066"/>
    <lineage>
        <taxon>Eukaryota</taxon>
        <taxon>Sar</taxon>
        <taxon>Stramenopiles</taxon>
        <taxon>Oomycota</taxon>
        <taxon>Peronosporomycetes</taxon>
        <taxon>Peronosporales</taxon>
        <taxon>Peronosporaceae</taxon>
        <taxon>Phytophthora</taxon>
    </lineage>
</organism>
<evidence type="ECO:0000256" key="4">
    <source>
        <dbReference type="ARBA" id="ARBA00022729"/>
    </source>
</evidence>
<proteinExistence type="inferred from homology"/>
<evidence type="ECO:0000256" key="2">
    <source>
        <dbReference type="ARBA" id="ARBA00010400"/>
    </source>
</evidence>
<dbReference type="Pfam" id="PF16810">
    <property type="entry name" value="RXLR"/>
    <property type="match status" value="1"/>
</dbReference>
<keyword evidence="3 5" id="KW-0964">Secreted</keyword>
<accession>A0A080ZZH1</accession>
<comment type="function">
    <text evidence="5">Effector that suppresses plant defense responses during pathogen infection.</text>
</comment>
<comment type="caution">
    <text evidence="6">The sequence shown here is derived from an EMBL/GenBank/DDBJ whole genome shotgun (WGS) entry which is preliminary data.</text>
</comment>
<feature type="signal peptide" evidence="5">
    <location>
        <begin position="1"/>
        <end position="20"/>
    </location>
</feature>
<evidence type="ECO:0000256" key="1">
    <source>
        <dbReference type="ARBA" id="ARBA00004613"/>
    </source>
</evidence>
<evidence type="ECO:0000256" key="5">
    <source>
        <dbReference type="RuleBase" id="RU367124"/>
    </source>
</evidence>
<feature type="chain" id="PRO_5044996556" description="RxLR effector protein" evidence="5">
    <location>
        <begin position="21"/>
        <end position="183"/>
    </location>
</feature>